<dbReference type="KEGG" id="sapo:SAPIO_CDS5689"/>
<dbReference type="VEuPathDB" id="FungiDB:SAPIO_CDS5689"/>
<gene>
    <name evidence="5" type="ORF">SAPIO_CDS5689</name>
</gene>
<sequence>MGQHELAHVVLDHIRRCNSVTIKFSTPCVGVETLEGRVRVMIQNDKEDCVIEADWAVGADGCNSAVRQMSLIPFEGFSWSNYRFTAADVRYDFEKEGGYREANFIVDPINWAVIARTGLSDVWRVAYGEKFDTPVDDRSVRERAKTRISRFLPGAKDFELVRVKPYVAHQRCAAEFMKGRVVLIGDAAHANNPVGGLGLTGGILDAVVIGNALLRCIKGGEDEAVVRAAAESRRNTWLNITSPMSQSNYLRLCSEDPAICSGREEFFEKLRTDKEFYLAVQNSLGDLLPDNFESMAVEDKRRSQYS</sequence>
<dbReference type="PRINTS" id="PR00420">
    <property type="entry name" value="RNGMNOXGNASE"/>
</dbReference>
<dbReference type="SUPFAM" id="SSF51905">
    <property type="entry name" value="FAD/NAD(P)-binding domain"/>
    <property type="match status" value="1"/>
</dbReference>
<dbReference type="OMA" id="EDWAVIV"/>
<dbReference type="OrthoDB" id="2096480at2759"/>
<evidence type="ECO:0000313" key="6">
    <source>
        <dbReference type="Proteomes" id="UP000028545"/>
    </source>
</evidence>
<dbReference type="PANTHER" id="PTHR43476:SF5">
    <property type="entry name" value="FAD-DEPENDENT MONOOXYGENASE"/>
    <property type="match status" value="1"/>
</dbReference>
<dbReference type="InterPro" id="IPR036188">
    <property type="entry name" value="FAD/NAD-bd_sf"/>
</dbReference>
<dbReference type="EMBL" id="JOWA01000099">
    <property type="protein sequence ID" value="KEZ42480.1"/>
    <property type="molecule type" value="Genomic_DNA"/>
</dbReference>
<dbReference type="Gene3D" id="3.50.50.60">
    <property type="entry name" value="FAD/NAD(P)-binding domain"/>
    <property type="match status" value="1"/>
</dbReference>
<protein>
    <recommendedName>
        <fullName evidence="4">FAD-binding domain-containing protein</fullName>
    </recommendedName>
</protein>
<evidence type="ECO:0000259" key="4">
    <source>
        <dbReference type="Pfam" id="PF01494"/>
    </source>
</evidence>
<keyword evidence="3" id="KW-0560">Oxidoreductase</keyword>
<organism evidence="5 6">
    <name type="scientific">Pseudallescheria apiosperma</name>
    <name type="common">Scedosporium apiospermum</name>
    <dbReference type="NCBI Taxonomy" id="563466"/>
    <lineage>
        <taxon>Eukaryota</taxon>
        <taxon>Fungi</taxon>
        <taxon>Dikarya</taxon>
        <taxon>Ascomycota</taxon>
        <taxon>Pezizomycotina</taxon>
        <taxon>Sordariomycetes</taxon>
        <taxon>Hypocreomycetidae</taxon>
        <taxon>Microascales</taxon>
        <taxon>Microascaceae</taxon>
        <taxon>Scedosporium</taxon>
    </lineage>
</organism>
<dbReference type="Pfam" id="PF01494">
    <property type="entry name" value="FAD_binding_3"/>
    <property type="match status" value="1"/>
</dbReference>
<dbReference type="HOGENOM" id="CLU_009665_2_1_1"/>
<dbReference type="Proteomes" id="UP000028545">
    <property type="component" value="Unassembled WGS sequence"/>
</dbReference>
<evidence type="ECO:0000256" key="1">
    <source>
        <dbReference type="ARBA" id="ARBA00022630"/>
    </source>
</evidence>
<comment type="caution">
    <text evidence="5">The sequence shown here is derived from an EMBL/GenBank/DDBJ whole genome shotgun (WGS) entry which is preliminary data.</text>
</comment>
<dbReference type="Gene3D" id="3.30.9.10">
    <property type="entry name" value="D-Amino Acid Oxidase, subunit A, domain 2"/>
    <property type="match status" value="1"/>
</dbReference>
<dbReference type="GeneID" id="27724761"/>
<accession>A0A084G568</accession>
<dbReference type="RefSeq" id="XP_016642279.1">
    <property type="nucleotide sequence ID" value="XM_016787964.1"/>
</dbReference>
<name>A0A084G568_PSEDA</name>
<dbReference type="InterPro" id="IPR050631">
    <property type="entry name" value="PheA/TfdB_FAD_monoxygenase"/>
</dbReference>
<evidence type="ECO:0000256" key="3">
    <source>
        <dbReference type="ARBA" id="ARBA00023002"/>
    </source>
</evidence>
<dbReference type="PANTHER" id="PTHR43476">
    <property type="entry name" value="3-(3-HYDROXY-PHENYL)PROPIONATE/3-HYDROXYCINNAMIC ACID HYDROXYLASE"/>
    <property type="match status" value="1"/>
</dbReference>
<keyword evidence="1" id="KW-0285">Flavoprotein</keyword>
<evidence type="ECO:0000313" key="5">
    <source>
        <dbReference type="EMBL" id="KEZ42480.1"/>
    </source>
</evidence>
<reference evidence="5 6" key="1">
    <citation type="journal article" date="2014" name="Genome Announc.">
        <title>Draft genome sequence of the pathogenic fungus Scedosporium apiospermum.</title>
        <authorList>
            <person name="Vandeputte P."/>
            <person name="Ghamrawi S."/>
            <person name="Rechenmann M."/>
            <person name="Iltis A."/>
            <person name="Giraud S."/>
            <person name="Fleury M."/>
            <person name="Thornton C."/>
            <person name="Delhaes L."/>
            <person name="Meyer W."/>
            <person name="Papon N."/>
            <person name="Bouchara J.P."/>
        </authorList>
    </citation>
    <scope>NUCLEOTIDE SEQUENCE [LARGE SCALE GENOMIC DNA]</scope>
    <source>
        <strain evidence="5 6">IHEM 14462</strain>
    </source>
</reference>
<keyword evidence="2" id="KW-0274">FAD</keyword>
<dbReference type="GO" id="GO:0016491">
    <property type="term" value="F:oxidoreductase activity"/>
    <property type="evidence" value="ECO:0007669"/>
    <property type="project" value="UniProtKB-KW"/>
</dbReference>
<feature type="domain" description="FAD-binding" evidence="4">
    <location>
        <begin position="2"/>
        <end position="235"/>
    </location>
</feature>
<dbReference type="InterPro" id="IPR002938">
    <property type="entry name" value="FAD-bd"/>
</dbReference>
<dbReference type="GO" id="GO:0071949">
    <property type="term" value="F:FAD binding"/>
    <property type="evidence" value="ECO:0007669"/>
    <property type="project" value="InterPro"/>
</dbReference>
<keyword evidence="6" id="KW-1185">Reference proteome</keyword>
<evidence type="ECO:0000256" key="2">
    <source>
        <dbReference type="ARBA" id="ARBA00022827"/>
    </source>
</evidence>
<dbReference type="AlphaFoldDB" id="A0A084G568"/>
<proteinExistence type="predicted"/>